<feature type="domain" description="Glycosyl hydrolase family 13 catalytic" evidence="1">
    <location>
        <begin position="12"/>
        <end position="165"/>
    </location>
</feature>
<dbReference type="Gene3D" id="3.20.20.80">
    <property type="entry name" value="Glycosidases"/>
    <property type="match status" value="1"/>
</dbReference>
<dbReference type="Gene3D" id="2.60.40.1180">
    <property type="entry name" value="Golgi alpha-mannosidase II"/>
    <property type="match status" value="1"/>
</dbReference>
<dbReference type="FunFam" id="2.60.40.1180:FF:000026">
    <property type="entry name" value="Solute carrier family 3 (amino acid transporter heavy chain), member 1"/>
    <property type="match status" value="1"/>
</dbReference>
<dbReference type="PANTHER" id="PTHR10357:SF179">
    <property type="entry name" value="NEUTRAL AND BASIC AMINO ACID TRANSPORT PROTEIN RBAT"/>
    <property type="match status" value="1"/>
</dbReference>
<keyword evidence="3" id="KW-1185">Reference proteome</keyword>
<evidence type="ECO:0000313" key="2">
    <source>
        <dbReference type="EMBL" id="TNM99525.1"/>
    </source>
</evidence>
<name>A0A4Z2C5P6_9TELE</name>
<dbReference type="InterPro" id="IPR006047">
    <property type="entry name" value="GH13_cat_dom"/>
</dbReference>
<reference evidence="2 3" key="1">
    <citation type="submission" date="2019-04" db="EMBL/GenBank/DDBJ databases">
        <title>The sequence and de novo assembly of Takifugu bimaculatus genome using PacBio and Hi-C technologies.</title>
        <authorList>
            <person name="Xu P."/>
            <person name="Liu B."/>
            <person name="Zhou Z."/>
        </authorList>
    </citation>
    <scope>NUCLEOTIDE SEQUENCE [LARGE SCALE GENOMIC DNA]</scope>
    <source>
        <strain evidence="2">TB-2018</strain>
        <tissue evidence="2">Muscle</tissue>
    </source>
</reference>
<dbReference type="GO" id="GO:0006865">
    <property type="term" value="P:amino acid transport"/>
    <property type="evidence" value="ECO:0007669"/>
    <property type="project" value="TreeGrafter"/>
</dbReference>
<evidence type="ECO:0000259" key="1">
    <source>
        <dbReference type="Pfam" id="PF00128"/>
    </source>
</evidence>
<protein>
    <recommendedName>
        <fullName evidence="1">Glycosyl hydrolase family 13 catalytic domain-containing protein</fullName>
    </recommendedName>
</protein>
<accession>A0A4Z2C5P6</accession>
<dbReference type="InterPro" id="IPR013780">
    <property type="entry name" value="Glyco_hydro_b"/>
</dbReference>
<dbReference type="Proteomes" id="UP000516260">
    <property type="component" value="Chromosome 13"/>
</dbReference>
<dbReference type="InterPro" id="IPR017853">
    <property type="entry name" value="GH"/>
</dbReference>
<dbReference type="SUPFAM" id="SSF51445">
    <property type="entry name" value="(Trans)glycosidases"/>
    <property type="match status" value="1"/>
</dbReference>
<sequence>MFNSLQESVTSDEDLHRDYTTSQLGLHDLLREWRAEMDAYSHEPGRYRLMVTESYDYNEVEKTMMYYSTPLAKESDFPFNFYLLDLPQNNSGLWVKQLVDLWMANMPRGQWANWVVGNHDKPRIASTAGQTYVALINMLLLTLPGTPNTYYGEELGMENINITGSQDPAGKYNMVQKTDEGSVLAQYRFLSILRQSEVPLYRGWFCYIYADADVFAYLRELDGLDQAFLIVLNFGTKSKMTDLSAVSELPQQLRVRMSTNRANDGKLLQKSHIQTEAGEGLVIEYSSHTRFNPNHLDECFISEKACYLKVLGLLYTC</sequence>
<gene>
    <name evidence="2" type="ORF">fugu_012558</name>
</gene>
<comment type="caution">
    <text evidence="2">The sequence shown here is derived from an EMBL/GenBank/DDBJ whole genome shotgun (WGS) entry which is preliminary data.</text>
</comment>
<dbReference type="GO" id="GO:0005975">
    <property type="term" value="P:carbohydrate metabolic process"/>
    <property type="evidence" value="ECO:0007669"/>
    <property type="project" value="InterPro"/>
</dbReference>
<organism evidence="2 3">
    <name type="scientific">Takifugu bimaculatus</name>
    <dbReference type="NCBI Taxonomy" id="433685"/>
    <lineage>
        <taxon>Eukaryota</taxon>
        <taxon>Metazoa</taxon>
        <taxon>Chordata</taxon>
        <taxon>Craniata</taxon>
        <taxon>Vertebrata</taxon>
        <taxon>Euteleostomi</taxon>
        <taxon>Actinopterygii</taxon>
        <taxon>Neopterygii</taxon>
        <taxon>Teleostei</taxon>
        <taxon>Neoteleostei</taxon>
        <taxon>Acanthomorphata</taxon>
        <taxon>Eupercaria</taxon>
        <taxon>Tetraodontiformes</taxon>
        <taxon>Tetradontoidea</taxon>
        <taxon>Tetraodontidae</taxon>
        <taxon>Takifugu</taxon>
    </lineage>
</organism>
<dbReference type="Pfam" id="PF00128">
    <property type="entry name" value="Alpha-amylase"/>
    <property type="match status" value="1"/>
</dbReference>
<dbReference type="AlphaFoldDB" id="A0A4Z2C5P6"/>
<dbReference type="EMBL" id="SWLE01000005">
    <property type="protein sequence ID" value="TNM99525.1"/>
    <property type="molecule type" value="Genomic_DNA"/>
</dbReference>
<evidence type="ECO:0000313" key="3">
    <source>
        <dbReference type="Proteomes" id="UP000516260"/>
    </source>
</evidence>
<proteinExistence type="predicted"/>
<dbReference type="PANTHER" id="PTHR10357">
    <property type="entry name" value="ALPHA-AMYLASE FAMILY MEMBER"/>
    <property type="match status" value="1"/>
</dbReference>